<evidence type="ECO:0000313" key="2">
    <source>
        <dbReference type="Proteomes" id="UP000055045"/>
    </source>
</evidence>
<dbReference type="STRING" id="48697.A0A101M989"/>
<name>A0A101M989_PENFR</name>
<proteinExistence type="predicted"/>
<reference evidence="1 2" key="1">
    <citation type="submission" date="2015-10" db="EMBL/GenBank/DDBJ databases">
        <title>Genome sequencing of Penicillium freii.</title>
        <authorList>
            <person name="Nguyen H.D."/>
            <person name="Visagie C.M."/>
            <person name="Seifert K.A."/>
        </authorList>
    </citation>
    <scope>NUCLEOTIDE SEQUENCE [LARGE SCALE GENOMIC DNA]</scope>
    <source>
        <strain evidence="1 2">DAOM 242723</strain>
    </source>
</reference>
<dbReference type="EMBL" id="LLXE01000504">
    <property type="protein sequence ID" value="KUM56341.1"/>
    <property type="molecule type" value="Genomic_DNA"/>
</dbReference>
<comment type="caution">
    <text evidence="1">The sequence shown here is derived from an EMBL/GenBank/DDBJ whole genome shotgun (WGS) entry which is preliminary data.</text>
</comment>
<accession>A0A101M989</accession>
<protein>
    <submittedName>
        <fullName evidence="1">Uncharacterized protein</fullName>
    </submittedName>
</protein>
<dbReference type="AlphaFoldDB" id="A0A101M989"/>
<sequence>MSSGIAEKGQIGTVFTDEIPTPAKGNLHYVNRNGDDTPRSFEEELIPGYDATFMGARATLRAAEEKKLLRRIGWHLILLLALRSNIDGGIRYLRRYRAYPSAIDSTWIHDCHSSLSRRTVRLPNTGGVYARRLSLEGSRLHVQCPLGRWVSFPFRYLPFWDKTHGVAQLSTITSLSITHAGPRANTRASLRAGAFPFGTTRHPPQFPGCLQPLGRYKYPLPPISLSSSFFSPQPSGSTHSVVPWT</sequence>
<organism evidence="1 2">
    <name type="scientific">Penicillium freii</name>
    <dbReference type="NCBI Taxonomy" id="48697"/>
    <lineage>
        <taxon>Eukaryota</taxon>
        <taxon>Fungi</taxon>
        <taxon>Dikarya</taxon>
        <taxon>Ascomycota</taxon>
        <taxon>Pezizomycotina</taxon>
        <taxon>Eurotiomycetes</taxon>
        <taxon>Eurotiomycetidae</taxon>
        <taxon>Eurotiales</taxon>
        <taxon>Aspergillaceae</taxon>
        <taxon>Penicillium</taxon>
    </lineage>
</organism>
<evidence type="ECO:0000313" key="1">
    <source>
        <dbReference type="EMBL" id="KUM56341.1"/>
    </source>
</evidence>
<keyword evidence="2" id="KW-1185">Reference proteome</keyword>
<dbReference type="Proteomes" id="UP000055045">
    <property type="component" value="Unassembled WGS sequence"/>
</dbReference>
<gene>
    <name evidence="1" type="ORF">ACN42_g10876</name>
</gene>